<gene>
    <name evidence="2" type="ORF">DCW38_00935</name>
</gene>
<organism evidence="2 3">
    <name type="scientific">candidate division WOR-3 bacterium</name>
    <dbReference type="NCBI Taxonomy" id="2052148"/>
    <lineage>
        <taxon>Bacteria</taxon>
        <taxon>Bacteria division WOR-3</taxon>
    </lineage>
</organism>
<evidence type="ECO:0000256" key="1">
    <source>
        <dbReference type="SAM" id="Phobius"/>
    </source>
</evidence>
<dbReference type="AlphaFoldDB" id="A0A350H869"/>
<evidence type="ECO:0000313" key="2">
    <source>
        <dbReference type="EMBL" id="HAV91735.1"/>
    </source>
</evidence>
<feature type="transmembrane region" description="Helical" evidence="1">
    <location>
        <begin position="33"/>
        <end position="51"/>
    </location>
</feature>
<sequence length="91" mass="10561">MNNLLFALSSISILFSIIYLIKKNSRFNKKSSMVFMSAGILILLYVTIKQYSANIYSIFYLLQTAVISIMLFRIVNKFIFTRSSEENNEDI</sequence>
<dbReference type="EMBL" id="DMZY01000030">
    <property type="protein sequence ID" value="HAV91735.1"/>
    <property type="molecule type" value="Genomic_DNA"/>
</dbReference>
<accession>A0A350H869</accession>
<evidence type="ECO:0000313" key="3">
    <source>
        <dbReference type="Proteomes" id="UP000264062"/>
    </source>
</evidence>
<keyword evidence="1" id="KW-0812">Transmembrane</keyword>
<comment type="caution">
    <text evidence="2">The sequence shown here is derived from an EMBL/GenBank/DDBJ whole genome shotgun (WGS) entry which is preliminary data.</text>
</comment>
<keyword evidence="1" id="KW-0472">Membrane</keyword>
<protein>
    <submittedName>
        <fullName evidence="2">Uncharacterized protein</fullName>
    </submittedName>
</protein>
<name>A0A350H869_UNCW3</name>
<proteinExistence type="predicted"/>
<feature type="transmembrane region" description="Helical" evidence="1">
    <location>
        <begin position="57"/>
        <end position="75"/>
    </location>
</feature>
<dbReference type="Proteomes" id="UP000264062">
    <property type="component" value="Unassembled WGS sequence"/>
</dbReference>
<feature type="transmembrane region" description="Helical" evidence="1">
    <location>
        <begin position="6"/>
        <end position="21"/>
    </location>
</feature>
<reference evidence="2 3" key="1">
    <citation type="journal article" date="2018" name="Nat. Biotechnol.">
        <title>A standardized bacterial taxonomy based on genome phylogeny substantially revises the tree of life.</title>
        <authorList>
            <person name="Parks D.H."/>
            <person name="Chuvochina M."/>
            <person name="Waite D.W."/>
            <person name="Rinke C."/>
            <person name="Skarshewski A."/>
            <person name="Chaumeil P.A."/>
            <person name="Hugenholtz P."/>
        </authorList>
    </citation>
    <scope>NUCLEOTIDE SEQUENCE [LARGE SCALE GENOMIC DNA]</scope>
    <source>
        <strain evidence="2">UBA9956</strain>
    </source>
</reference>
<keyword evidence="1" id="KW-1133">Transmembrane helix</keyword>